<sequence>MTDNRIISLLQLAMAAGKTVRGDGLIPAICRGKARLAVLSSETGNNTKKKILDKCRTYSVPVLELDAGEFDRISNRAMKALVVTDAGFAGRIDELRKDR</sequence>
<gene>
    <name evidence="1" type="ORF">AALO17_11770</name>
    <name evidence="2" type="ORF">BO223_05690</name>
</gene>
<dbReference type="OrthoDB" id="9794863at2"/>
<evidence type="ECO:0008006" key="5">
    <source>
        <dbReference type="Google" id="ProtNLM"/>
    </source>
</evidence>
<evidence type="ECO:0000313" key="3">
    <source>
        <dbReference type="Proteomes" id="UP000069771"/>
    </source>
</evidence>
<dbReference type="InterPro" id="IPR029064">
    <property type="entry name" value="Ribosomal_eL30-like_sf"/>
</dbReference>
<reference evidence="2 4" key="2">
    <citation type="submission" date="2016-11" db="EMBL/GenBank/DDBJ databases">
        <title>Description of two novel members of the family Erysipelotrichaceae: Ileibacterium lipovorans gen. nov., sp. nov. and Dubosiella newyorkensis, gen. nov., sp. nov.</title>
        <authorList>
            <person name="Cox L.M."/>
            <person name="Sohn J."/>
            <person name="Tyrrell K.L."/>
            <person name="Citron D.M."/>
            <person name="Lawson P.A."/>
            <person name="Patel N.B."/>
            <person name="Iizumi T."/>
            <person name="Perez-Perez G.I."/>
            <person name="Goldstein E.J."/>
            <person name="Blaser M.J."/>
        </authorList>
    </citation>
    <scope>NUCLEOTIDE SEQUENCE [LARGE SCALE GENOMIC DNA]</scope>
    <source>
        <strain evidence="2 4">NYU-BL-K8</strain>
    </source>
</reference>
<dbReference type="SUPFAM" id="SSF55315">
    <property type="entry name" value="L30e-like"/>
    <property type="match status" value="1"/>
</dbReference>
<keyword evidence="3" id="KW-1185">Reference proteome</keyword>
<dbReference type="Proteomes" id="UP000186758">
    <property type="component" value="Unassembled WGS sequence"/>
</dbReference>
<dbReference type="EMBL" id="MPJZ01000052">
    <property type="protein sequence ID" value="OLU45181.1"/>
    <property type="molecule type" value="Genomic_DNA"/>
</dbReference>
<dbReference type="Gene3D" id="3.30.1330.30">
    <property type="match status" value="1"/>
</dbReference>
<dbReference type="AlphaFoldDB" id="A0A140DUI4"/>
<reference evidence="1 3" key="1">
    <citation type="journal article" date="2016" name="Gut Pathog.">
        <title>Whole genome sequencing of "Faecalibaculum rodentium" ALO17, isolated from C57BL/6J laboratory mouse feces.</title>
        <authorList>
            <person name="Lim S."/>
            <person name="Chang D.H."/>
            <person name="Ahn S."/>
            <person name="Kim B.C."/>
        </authorList>
    </citation>
    <scope>NUCLEOTIDE SEQUENCE [LARGE SCALE GENOMIC DNA]</scope>
    <source>
        <strain evidence="1 3">Alo17</strain>
    </source>
</reference>
<evidence type="ECO:0000313" key="1">
    <source>
        <dbReference type="EMBL" id="AMK54311.1"/>
    </source>
</evidence>
<dbReference type="STRING" id="1702221.AALO17_11770"/>
<proteinExistence type="predicted"/>
<name>A0A140DUI4_9FIRM</name>
<dbReference type="GeneID" id="78477923"/>
<protein>
    <recommendedName>
        <fullName evidence="5">Ribosomal protein L7Ae/L30e/S12e/Gadd45 domain-containing protein</fullName>
    </recommendedName>
</protein>
<dbReference type="Proteomes" id="UP000069771">
    <property type="component" value="Chromosome"/>
</dbReference>
<evidence type="ECO:0000313" key="4">
    <source>
        <dbReference type="Proteomes" id="UP000186758"/>
    </source>
</evidence>
<accession>A0A140DUI4</accession>
<dbReference type="EMBL" id="CP011391">
    <property type="protein sequence ID" value="AMK54311.1"/>
    <property type="molecule type" value="Genomic_DNA"/>
</dbReference>
<evidence type="ECO:0000313" key="2">
    <source>
        <dbReference type="EMBL" id="OLU45181.1"/>
    </source>
</evidence>
<dbReference type="RefSeq" id="WP_067556509.1">
    <property type="nucleotide sequence ID" value="NZ_CAKOCV010000002.1"/>
</dbReference>
<dbReference type="KEGG" id="fro:AALO17_11770"/>
<organism evidence="1 3">
    <name type="scientific">Faecalibaculum rodentium</name>
    <dbReference type="NCBI Taxonomy" id="1702221"/>
    <lineage>
        <taxon>Bacteria</taxon>
        <taxon>Bacillati</taxon>
        <taxon>Bacillota</taxon>
        <taxon>Erysipelotrichia</taxon>
        <taxon>Erysipelotrichales</taxon>
        <taxon>Erysipelotrichaceae</taxon>
        <taxon>Faecalibaculum</taxon>
    </lineage>
</organism>